<dbReference type="EMBL" id="CM001879">
    <property type="protein sequence ID" value="EOX94552.1"/>
    <property type="molecule type" value="Genomic_DNA"/>
</dbReference>
<name>A0A061DQ56_THECC</name>
<dbReference type="HOGENOM" id="CLU_2709798_0_0_1"/>
<evidence type="ECO:0000313" key="2">
    <source>
        <dbReference type="Proteomes" id="UP000026915"/>
    </source>
</evidence>
<protein>
    <submittedName>
        <fullName evidence="1">Uncharacterized protein</fullName>
    </submittedName>
</protein>
<dbReference type="AlphaFoldDB" id="A0A061DQ56"/>
<keyword evidence="2" id="KW-1185">Reference proteome</keyword>
<proteinExistence type="predicted"/>
<gene>
    <name evidence="1" type="ORF">TCM_004185</name>
</gene>
<sequence length="73" mass="8776">MVRIYFQMMELEDNFEERDNNVVEIENESFGVDRDNADDFYFETIDGVPSIKISDHKQAELAKRWNWLIVLVF</sequence>
<organism evidence="1 2">
    <name type="scientific">Theobroma cacao</name>
    <name type="common">Cacao</name>
    <name type="synonym">Cocoa</name>
    <dbReference type="NCBI Taxonomy" id="3641"/>
    <lineage>
        <taxon>Eukaryota</taxon>
        <taxon>Viridiplantae</taxon>
        <taxon>Streptophyta</taxon>
        <taxon>Embryophyta</taxon>
        <taxon>Tracheophyta</taxon>
        <taxon>Spermatophyta</taxon>
        <taxon>Magnoliopsida</taxon>
        <taxon>eudicotyledons</taxon>
        <taxon>Gunneridae</taxon>
        <taxon>Pentapetalae</taxon>
        <taxon>rosids</taxon>
        <taxon>malvids</taxon>
        <taxon>Malvales</taxon>
        <taxon>Malvaceae</taxon>
        <taxon>Byttnerioideae</taxon>
        <taxon>Theobroma</taxon>
    </lineage>
</organism>
<reference evidence="1 2" key="1">
    <citation type="journal article" date="2013" name="Genome Biol.">
        <title>The genome sequence of the most widely cultivated cacao type and its use to identify candidate genes regulating pod color.</title>
        <authorList>
            <person name="Motamayor J.C."/>
            <person name="Mockaitis K."/>
            <person name="Schmutz J."/>
            <person name="Haiminen N."/>
            <person name="Iii D.L."/>
            <person name="Cornejo O."/>
            <person name="Findley S.D."/>
            <person name="Zheng P."/>
            <person name="Utro F."/>
            <person name="Royaert S."/>
            <person name="Saski C."/>
            <person name="Jenkins J."/>
            <person name="Podicheti R."/>
            <person name="Zhao M."/>
            <person name="Scheffler B.E."/>
            <person name="Stack J.C."/>
            <person name="Feltus F.A."/>
            <person name="Mustiga G.M."/>
            <person name="Amores F."/>
            <person name="Phillips W."/>
            <person name="Marelli J.P."/>
            <person name="May G.D."/>
            <person name="Shapiro H."/>
            <person name="Ma J."/>
            <person name="Bustamante C.D."/>
            <person name="Schnell R.J."/>
            <person name="Main D."/>
            <person name="Gilbert D."/>
            <person name="Parida L."/>
            <person name="Kuhn D.N."/>
        </authorList>
    </citation>
    <scope>NUCLEOTIDE SEQUENCE [LARGE SCALE GENOMIC DNA]</scope>
    <source>
        <strain evidence="2">cv. Matina 1-6</strain>
    </source>
</reference>
<evidence type="ECO:0000313" key="1">
    <source>
        <dbReference type="EMBL" id="EOX94552.1"/>
    </source>
</evidence>
<accession>A0A061DQ56</accession>
<dbReference type="Gramene" id="EOX94552">
    <property type="protein sequence ID" value="EOX94552"/>
    <property type="gene ID" value="TCM_004185"/>
</dbReference>
<dbReference type="Proteomes" id="UP000026915">
    <property type="component" value="Chromosome 1"/>
</dbReference>
<dbReference type="InParanoid" id="A0A061DQ56"/>